<dbReference type="NCBIfam" id="TIGR00741">
    <property type="entry name" value="yfiA"/>
    <property type="match status" value="1"/>
</dbReference>
<proteinExistence type="predicted"/>
<dbReference type="Proteomes" id="UP000215215">
    <property type="component" value="Unassembled WGS sequence"/>
</dbReference>
<dbReference type="AlphaFoldDB" id="A0A235BQZ3"/>
<dbReference type="Gene3D" id="3.30.160.100">
    <property type="entry name" value="Ribosome hibernation promotion factor-like"/>
    <property type="match status" value="1"/>
</dbReference>
<dbReference type="SUPFAM" id="SSF69754">
    <property type="entry name" value="Ribosome binding protein Y (YfiA homologue)"/>
    <property type="match status" value="1"/>
</dbReference>
<gene>
    <name evidence="1" type="primary">raiA</name>
    <name evidence="1" type="ORF">CH333_09190</name>
</gene>
<dbReference type="InterPro" id="IPR003489">
    <property type="entry name" value="RHF/RaiA"/>
</dbReference>
<evidence type="ECO:0000313" key="1">
    <source>
        <dbReference type="EMBL" id="OYD13975.1"/>
    </source>
</evidence>
<name>A0A235BQZ3_UNCW3</name>
<organism evidence="1 2">
    <name type="scientific">candidate division WOR-3 bacterium JGI_Cruoil_03_44_89</name>
    <dbReference type="NCBI Taxonomy" id="1973748"/>
    <lineage>
        <taxon>Bacteria</taxon>
        <taxon>Bacteria division WOR-3</taxon>
    </lineage>
</organism>
<dbReference type="Pfam" id="PF02482">
    <property type="entry name" value="Ribosomal_S30AE"/>
    <property type="match status" value="1"/>
</dbReference>
<accession>A0A235BQZ3</accession>
<dbReference type="InterPro" id="IPR036567">
    <property type="entry name" value="RHF-like"/>
</dbReference>
<dbReference type="EMBL" id="NOZQ01000209">
    <property type="protein sequence ID" value="OYD13975.1"/>
    <property type="molecule type" value="Genomic_DNA"/>
</dbReference>
<evidence type="ECO:0000313" key="2">
    <source>
        <dbReference type="Proteomes" id="UP000215215"/>
    </source>
</evidence>
<protein>
    <submittedName>
        <fullName evidence="1">Ribosomal subunit interface protein</fullName>
    </submittedName>
</protein>
<comment type="caution">
    <text evidence="1">The sequence shown here is derived from an EMBL/GenBank/DDBJ whole genome shotgun (WGS) entry which is preliminary data.</text>
</comment>
<sequence length="95" mass="11217">MEKNIILKEVVITPTTKKRIEKKVDKLKKFFDKIATVDVLLEKDNSRYIAEIRTHLGHKTITAKKEAYNLAVAIDDVYKKIKREISEYKSRIRKK</sequence>
<reference evidence="1 2" key="1">
    <citation type="submission" date="2017-07" db="EMBL/GenBank/DDBJ databases">
        <title>Recovery of genomes from metagenomes via a dereplication, aggregation, and scoring strategy.</title>
        <authorList>
            <person name="Sieber C.M."/>
            <person name="Probst A.J."/>
            <person name="Sharrar A."/>
            <person name="Thomas B.C."/>
            <person name="Hess M."/>
            <person name="Tringe S.G."/>
            <person name="Banfield J.F."/>
        </authorList>
    </citation>
    <scope>NUCLEOTIDE SEQUENCE [LARGE SCALE GENOMIC DNA]</scope>
    <source>
        <strain evidence="1">JGI_Cruoil_03_44_89</strain>
    </source>
</reference>